<feature type="coiled-coil region" evidence="2">
    <location>
        <begin position="58"/>
        <end position="88"/>
    </location>
</feature>
<protein>
    <recommendedName>
        <fullName evidence="3">HTH merR-type domain-containing protein</fullName>
    </recommendedName>
</protein>
<dbReference type="Pfam" id="PF13411">
    <property type="entry name" value="MerR_1"/>
    <property type="match status" value="1"/>
</dbReference>
<evidence type="ECO:0000256" key="1">
    <source>
        <dbReference type="ARBA" id="ARBA00023125"/>
    </source>
</evidence>
<dbReference type="InterPro" id="IPR047057">
    <property type="entry name" value="MerR_fam"/>
</dbReference>
<evidence type="ECO:0000313" key="4">
    <source>
        <dbReference type="EMBL" id="GAI53156.1"/>
    </source>
</evidence>
<gene>
    <name evidence="4" type="ORF">S06H3_56521</name>
</gene>
<dbReference type="AlphaFoldDB" id="X1QEB4"/>
<dbReference type="InterPro" id="IPR000551">
    <property type="entry name" value="MerR-type_HTH_dom"/>
</dbReference>
<comment type="caution">
    <text evidence="4">The sequence shown here is derived from an EMBL/GenBank/DDBJ whole genome shotgun (WGS) entry which is preliminary data.</text>
</comment>
<feature type="domain" description="HTH merR-type" evidence="3">
    <location>
        <begin position="1"/>
        <end position="61"/>
    </location>
</feature>
<name>X1QEB4_9ZZZZ</name>
<dbReference type="GO" id="GO:0003700">
    <property type="term" value="F:DNA-binding transcription factor activity"/>
    <property type="evidence" value="ECO:0007669"/>
    <property type="project" value="InterPro"/>
</dbReference>
<accession>X1QEB4</accession>
<dbReference type="Gene3D" id="1.10.1660.10">
    <property type="match status" value="1"/>
</dbReference>
<dbReference type="EMBL" id="BARV01036362">
    <property type="protein sequence ID" value="GAI53156.1"/>
    <property type="molecule type" value="Genomic_DNA"/>
</dbReference>
<dbReference type="PANTHER" id="PTHR30204:SF58">
    <property type="entry name" value="HTH-TYPE TRANSCRIPTIONAL REGULATOR YFMP"/>
    <property type="match status" value="1"/>
</dbReference>
<dbReference type="SUPFAM" id="SSF46955">
    <property type="entry name" value="Putative DNA-binding domain"/>
    <property type="match status" value="1"/>
</dbReference>
<evidence type="ECO:0000259" key="3">
    <source>
        <dbReference type="PROSITE" id="PS50937"/>
    </source>
</evidence>
<dbReference type="PANTHER" id="PTHR30204">
    <property type="entry name" value="REDOX-CYCLING DRUG-SENSING TRANSCRIPTIONAL ACTIVATOR SOXR"/>
    <property type="match status" value="1"/>
</dbReference>
<evidence type="ECO:0000256" key="2">
    <source>
        <dbReference type="SAM" id="Coils"/>
    </source>
</evidence>
<dbReference type="PROSITE" id="PS50937">
    <property type="entry name" value="HTH_MERR_2"/>
    <property type="match status" value="1"/>
</dbReference>
<keyword evidence="2" id="KW-0175">Coiled coil</keyword>
<organism evidence="4">
    <name type="scientific">marine sediment metagenome</name>
    <dbReference type="NCBI Taxonomy" id="412755"/>
    <lineage>
        <taxon>unclassified sequences</taxon>
        <taxon>metagenomes</taxon>
        <taxon>ecological metagenomes</taxon>
    </lineage>
</organism>
<sequence length="88" mass="10162">MLGIQTYTLRYYERIGIIEPARSPGNIRLYSERDIALLRRAKTLMDDMGVNLAGVEVILRMAQRVNELQNHMEELESEVEKLRGADNL</sequence>
<dbReference type="GO" id="GO:0003677">
    <property type="term" value="F:DNA binding"/>
    <property type="evidence" value="ECO:0007669"/>
    <property type="project" value="UniProtKB-KW"/>
</dbReference>
<proteinExistence type="predicted"/>
<reference evidence="4" key="1">
    <citation type="journal article" date="2014" name="Front. Microbiol.">
        <title>High frequency of phylogenetically diverse reductive dehalogenase-homologous genes in deep subseafloor sedimentary metagenomes.</title>
        <authorList>
            <person name="Kawai M."/>
            <person name="Futagami T."/>
            <person name="Toyoda A."/>
            <person name="Takaki Y."/>
            <person name="Nishi S."/>
            <person name="Hori S."/>
            <person name="Arai W."/>
            <person name="Tsubouchi T."/>
            <person name="Morono Y."/>
            <person name="Uchiyama I."/>
            <person name="Ito T."/>
            <person name="Fujiyama A."/>
            <person name="Inagaki F."/>
            <person name="Takami H."/>
        </authorList>
    </citation>
    <scope>NUCLEOTIDE SEQUENCE</scope>
    <source>
        <strain evidence="4">Expedition CK06-06</strain>
    </source>
</reference>
<keyword evidence="1" id="KW-0238">DNA-binding</keyword>
<dbReference type="SMART" id="SM00422">
    <property type="entry name" value="HTH_MERR"/>
    <property type="match status" value="1"/>
</dbReference>
<dbReference type="InterPro" id="IPR009061">
    <property type="entry name" value="DNA-bd_dom_put_sf"/>
</dbReference>